<organism evidence="16">
    <name type="scientific">Caenorhabditis remanei</name>
    <name type="common">Caenorhabditis vulgaris</name>
    <dbReference type="NCBI Taxonomy" id="31234"/>
    <lineage>
        <taxon>Eukaryota</taxon>
        <taxon>Metazoa</taxon>
        <taxon>Ecdysozoa</taxon>
        <taxon>Nematoda</taxon>
        <taxon>Chromadorea</taxon>
        <taxon>Rhabditida</taxon>
        <taxon>Rhabditina</taxon>
        <taxon>Rhabditomorpha</taxon>
        <taxon>Rhabditoidea</taxon>
        <taxon>Rhabditidae</taxon>
        <taxon>Peloderinae</taxon>
        <taxon>Caenorhabditis</taxon>
    </lineage>
</organism>
<dbReference type="Pfam" id="PF12349">
    <property type="entry name" value="Sterol-sensing"/>
    <property type="match status" value="1"/>
</dbReference>
<keyword evidence="5 13" id="KW-0732">Signal</keyword>
<comment type="subcellular location">
    <subcellularLocation>
        <location evidence="1">Membrane</location>
        <topology evidence="1">Multi-pass membrane protein</topology>
    </subcellularLocation>
</comment>
<keyword evidence="10" id="KW-0325">Glycoprotein</keyword>
<keyword evidence="7" id="KW-0445">Lipid transport</keyword>
<evidence type="ECO:0000256" key="3">
    <source>
        <dbReference type="ARBA" id="ARBA00022448"/>
    </source>
</evidence>
<feature type="transmembrane region" description="Helical" evidence="12">
    <location>
        <begin position="657"/>
        <end position="674"/>
    </location>
</feature>
<keyword evidence="9" id="KW-1015">Disulfide bond</keyword>
<dbReference type="GO" id="GO:0015485">
    <property type="term" value="F:cholesterol binding"/>
    <property type="evidence" value="ECO:0007669"/>
    <property type="project" value="TreeGrafter"/>
</dbReference>
<evidence type="ECO:0000313" key="16">
    <source>
        <dbReference type="Proteomes" id="UP000008281"/>
    </source>
</evidence>
<evidence type="ECO:0000256" key="8">
    <source>
        <dbReference type="ARBA" id="ARBA00023136"/>
    </source>
</evidence>
<dbReference type="EMBL" id="DS268414">
    <property type="protein sequence ID" value="EFP09632.1"/>
    <property type="molecule type" value="Genomic_DNA"/>
</dbReference>
<evidence type="ECO:0000313" key="15">
    <source>
        <dbReference type="EMBL" id="EFP09632.1"/>
    </source>
</evidence>
<keyword evidence="8 12" id="KW-0472">Membrane</keyword>
<dbReference type="Pfam" id="PF16414">
    <property type="entry name" value="NPC1_N"/>
    <property type="match status" value="1"/>
</dbReference>
<evidence type="ECO:0000256" key="7">
    <source>
        <dbReference type="ARBA" id="ARBA00023055"/>
    </source>
</evidence>
<gene>
    <name evidence="15" type="primary">Cre-ncr-2</name>
    <name evidence="15" type="ORF">CRE_25409</name>
</gene>
<feature type="signal peptide" evidence="13">
    <location>
        <begin position="1"/>
        <end position="18"/>
    </location>
</feature>
<evidence type="ECO:0000256" key="1">
    <source>
        <dbReference type="ARBA" id="ARBA00004141"/>
    </source>
</evidence>
<evidence type="ECO:0000259" key="14">
    <source>
        <dbReference type="PROSITE" id="PS50156"/>
    </source>
</evidence>
<dbReference type="Pfam" id="PF22314">
    <property type="entry name" value="NPC1_MLD"/>
    <property type="match status" value="1"/>
</dbReference>
<proteinExistence type="inferred from homology"/>
<evidence type="ECO:0000256" key="13">
    <source>
        <dbReference type="SAM" id="SignalP"/>
    </source>
</evidence>
<feature type="transmembrane region" description="Helical" evidence="12">
    <location>
        <begin position="264"/>
        <end position="282"/>
    </location>
</feature>
<keyword evidence="4 12" id="KW-0812">Transmembrane</keyword>
<dbReference type="InterPro" id="IPR053958">
    <property type="entry name" value="HMGCR/SNAP/NPC1-like_SSD"/>
</dbReference>
<dbReference type="InterPro" id="IPR053956">
    <property type="entry name" value="NPC1_MLD"/>
</dbReference>
<dbReference type="OrthoDB" id="6510177at2759"/>
<dbReference type="PANTHER" id="PTHR45727:SF2">
    <property type="entry name" value="NPC INTRACELLULAR CHOLESTEROL TRANSPORTER 1"/>
    <property type="match status" value="1"/>
</dbReference>
<dbReference type="Proteomes" id="UP000008281">
    <property type="component" value="Unassembled WGS sequence"/>
</dbReference>
<dbReference type="eggNOG" id="KOG1933">
    <property type="taxonomic scope" value="Eukaryota"/>
</dbReference>
<dbReference type="AlphaFoldDB" id="E3LT08"/>
<dbReference type="HOGENOM" id="CLU_002359_0_0_1"/>
<evidence type="ECO:0000256" key="9">
    <source>
        <dbReference type="ARBA" id="ARBA00023157"/>
    </source>
</evidence>
<evidence type="ECO:0000256" key="10">
    <source>
        <dbReference type="ARBA" id="ARBA00023180"/>
    </source>
</evidence>
<comment type="catalytic activity">
    <reaction evidence="11">
        <text>cholesterol(in) = cholesterol(out)</text>
        <dbReference type="Rhea" id="RHEA:39747"/>
        <dbReference type="ChEBI" id="CHEBI:16113"/>
    </reaction>
</comment>
<name>E3LT08_CAERE</name>
<dbReference type="PROSITE" id="PS50156">
    <property type="entry name" value="SSD"/>
    <property type="match status" value="1"/>
</dbReference>
<dbReference type="GO" id="GO:0030299">
    <property type="term" value="P:intestinal cholesterol absorption"/>
    <property type="evidence" value="ECO:0007669"/>
    <property type="project" value="TreeGrafter"/>
</dbReference>
<dbReference type="InParanoid" id="E3LT08"/>
<evidence type="ECO:0000256" key="12">
    <source>
        <dbReference type="SAM" id="Phobius"/>
    </source>
</evidence>
<feature type="transmembrane region" description="Helical" evidence="12">
    <location>
        <begin position="747"/>
        <end position="766"/>
    </location>
</feature>
<dbReference type="GO" id="GO:0015918">
    <property type="term" value="P:sterol transport"/>
    <property type="evidence" value="ECO:0007669"/>
    <property type="project" value="TreeGrafter"/>
</dbReference>
<evidence type="ECO:0000256" key="2">
    <source>
        <dbReference type="ARBA" id="ARBA00005585"/>
    </source>
</evidence>
<dbReference type="FunCoup" id="E3LT08">
    <property type="interactions" value="213"/>
</dbReference>
<dbReference type="InterPro" id="IPR032190">
    <property type="entry name" value="NPC1_N"/>
</dbReference>
<dbReference type="STRING" id="31234.E3LT08"/>
<evidence type="ECO:0000256" key="11">
    <source>
        <dbReference type="ARBA" id="ARBA00034049"/>
    </source>
</evidence>
<feature type="transmembrane region" description="Helical" evidence="12">
    <location>
        <begin position="709"/>
        <end position="727"/>
    </location>
</feature>
<dbReference type="OMA" id="WWFDVES"/>
<keyword evidence="16" id="KW-1185">Reference proteome</keyword>
<dbReference type="PANTHER" id="PTHR45727">
    <property type="entry name" value="NPC INTRACELLULAR CHOLESTEROL TRANSPORTER 1"/>
    <property type="match status" value="1"/>
</dbReference>
<dbReference type="InterPro" id="IPR000731">
    <property type="entry name" value="SSD"/>
</dbReference>
<feature type="domain" description="SSD" evidence="14">
    <location>
        <begin position="636"/>
        <end position="768"/>
    </location>
</feature>
<evidence type="ECO:0000256" key="5">
    <source>
        <dbReference type="ARBA" id="ARBA00022729"/>
    </source>
</evidence>
<reference evidence="15" key="1">
    <citation type="submission" date="2007-07" db="EMBL/GenBank/DDBJ databases">
        <title>PCAP assembly of the Caenorhabditis remanei genome.</title>
        <authorList>
            <consortium name="The Caenorhabditis remanei Sequencing Consortium"/>
            <person name="Wilson R.K."/>
        </authorList>
    </citation>
    <scope>NUCLEOTIDE SEQUENCE [LARGE SCALE GENOMIC DNA]</scope>
    <source>
        <strain evidence="15">PB4641</strain>
    </source>
</reference>
<keyword evidence="3" id="KW-0813">Transport</keyword>
<comment type="similarity">
    <text evidence="2">Belongs to the patched family.</text>
</comment>
<evidence type="ECO:0000256" key="4">
    <source>
        <dbReference type="ARBA" id="ARBA00022692"/>
    </source>
</evidence>
<keyword evidence="6 12" id="KW-1133">Transmembrane helix</keyword>
<dbReference type="GO" id="GO:0042632">
    <property type="term" value="P:cholesterol homeostasis"/>
    <property type="evidence" value="ECO:0007669"/>
    <property type="project" value="TreeGrafter"/>
</dbReference>
<feature type="transmembrane region" description="Helical" evidence="12">
    <location>
        <begin position="587"/>
        <end position="609"/>
    </location>
</feature>
<feature type="chain" id="PRO_5003175601" evidence="13">
    <location>
        <begin position="19"/>
        <end position="963"/>
    </location>
</feature>
<dbReference type="GO" id="GO:0005886">
    <property type="term" value="C:plasma membrane"/>
    <property type="evidence" value="ECO:0007669"/>
    <property type="project" value="TreeGrafter"/>
</dbReference>
<accession>E3LT08</accession>
<protein>
    <submittedName>
        <fullName evidence="15">CRE-NCR-2 protein</fullName>
    </submittedName>
</protein>
<sequence length="963" mass="110457">MRMLSVYLLLMNIVTCYSNCVMTECNPLGNNKDPPCKTNNSSIHPITFVRSKNQKMFDILEKHCSHLLRDENQVRLCCTDLQLRGMSDRLESAVALLGSCPSCLDNFSKLWCEFTCSTEQSRFMKVIETSGPEQKVEKMQLRVNRDFAEGLFESCKNTWFGNTLALAWLSMYNKVTFENFYSFMGTKKNESNIPMHTDFQFTTDKKAMNIPMTPCYKSAGPNLPACGLINCPLVSYQLMDFSNIEPVSIRGKRVFEHQIINFEWILKLSCCLTLTSIFIFFLKYSCHQNPKDRDGCYIEFGTGGLELRFEHLCGKYAYKMFQIVIHYPLRCVLFGLLVASICCFGNIRFHSLAHSIDQVSASDGETRRNQKAFIETFGPTHRIEQIFITLPQSEEPACNNVDFFEETFLLIENIQNITVNYKNTEIRLDDICYKPLGKRHGCAIMSPTNYFQNKWNTFLNAPTPWDFDYDDNGTYYWDHLKICVFNPRTPYISNSEMSCFGDFGGPIDPVLIFGSSNETGIGNEKYFTARTVMITIVLEDHEEKSVLWETAFLNLMSNYTLKHGDFTFMAESSVTKELQETVETDKLVSVLACAAVLFWVATMIGIYHWPEWSPLSAFLHKCLVVISDFTDLNPNFLMVYSSIGVFSFCGQHATDNAIVVLFFVISLIGINRIFHTVRTFQTNGHCYGQPDISNREMNNRITATIRKSIPIVFTNSLICSTCFFLAGGVPPYISVNMPAVEVFSRHAGLAILFDTSFYLLVILPLFQYDARREMVSRTGRCEIWPWFELSDHTKTRLSIEAAEGTIRSPVDWFKLAIAPLLLSKSYRIVVLIIFTITFISSIYCTRKLEFGFDQTMAFSKTSYLTKHFQNMNKNLNVGPPVYFVIEGLINWHEPQVQKKFCSQAGCDENSMGNKIRTLAFSENPKENFLNGEVYIWLDSYLQFMHPRGSCCKTDGRDFCKFNR</sequence>
<feature type="transmembrane region" description="Helical" evidence="12">
    <location>
        <begin position="825"/>
        <end position="843"/>
    </location>
</feature>
<evidence type="ECO:0000256" key="6">
    <source>
        <dbReference type="ARBA" id="ARBA00022989"/>
    </source>
</evidence>